<dbReference type="GO" id="GO:0031267">
    <property type="term" value="F:small GTPase binding"/>
    <property type="evidence" value="ECO:0007669"/>
    <property type="project" value="TreeGrafter"/>
</dbReference>
<proteinExistence type="predicted"/>
<dbReference type="PROSITE" id="PS50086">
    <property type="entry name" value="TBC_RABGAP"/>
    <property type="match status" value="1"/>
</dbReference>
<dbReference type="GeneID" id="54479149"/>
<dbReference type="Proteomes" id="UP000799767">
    <property type="component" value="Unassembled WGS sequence"/>
</dbReference>
<keyword evidence="2 3" id="KW-0175">Coiled coil</keyword>
<feature type="compositionally biased region" description="Polar residues" evidence="4">
    <location>
        <begin position="805"/>
        <end position="835"/>
    </location>
</feature>
<evidence type="ECO:0000256" key="4">
    <source>
        <dbReference type="SAM" id="MobiDB-lite"/>
    </source>
</evidence>
<feature type="region of interest" description="Disordered" evidence="4">
    <location>
        <begin position="1295"/>
        <end position="1345"/>
    </location>
</feature>
<reference evidence="6" key="1">
    <citation type="journal article" date="2020" name="Stud. Mycol.">
        <title>101 Dothideomycetes genomes: a test case for predicting lifestyles and emergence of pathogens.</title>
        <authorList>
            <person name="Haridas S."/>
            <person name="Albert R."/>
            <person name="Binder M."/>
            <person name="Bloem J."/>
            <person name="Labutti K."/>
            <person name="Salamov A."/>
            <person name="Andreopoulos B."/>
            <person name="Baker S."/>
            <person name="Barry K."/>
            <person name="Bills G."/>
            <person name="Bluhm B."/>
            <person name="Cannon C."/>
            <person name="Castanera R."/>
            <person name="Culley D."/>
            <person name="Daum C."/>
            <person name="Ezra D."/>
            <person name="Gonzalez J."/>
            <person name="Henrissat B."/>
            <person name="Kuo A."/>
            <person name="Liang C."/>
            <person name="Lipzen A."/>
            <person name="Lutzoni F."/>
            <person name="Magnuson J."/>
            <person name="Mondo S."/>
            <person name="Nolan M."/>
            <person name="Ohm R."/>
            <person name="Pangilinan J."/>
            <person name="Park H.-J."/>
            <person name="Ramirez L."/>
            <person name="Alfaro M."/>
            <person name="Sun H."/>
            <person name="Tritt A."/>
            <person name="Yoshinaga Y."/>
            <person name="Zwiers L.-H."/>
            <person name="Turgeon B."/>
            <person name="Goodwin S."/>
            <person name="Spatafora J."/>
            <person name="Crous P."/>
            <person name="Grigoriev I."/>
        </authorList>
    </citation>
    <scope>NUCLEOTIDE SEQUENCE</scope>
    <source>
        <strain evidence="6">CBS 113389</strain>
    </source>
</reference>
<dbReference type="GO" id="GO:0005096">
    <property type="term" value="F:GTPase activator activity"/>
    <property type="evidence" value="ECO:0007669"/>
    <property type="project" value="UniProtKB-KW"/>
</dbReference>
<evidence type="ECO:0000313" key="6">
    <source>
        <dbReference type="EMBL" id="KAF2480147.1"/>
    </source>
</evidence>
<dbReference type="OrthoDB" id="159449at2759"/>
<dbReference type="RefSeq" id="XP_033586717.1">
    <property type="nucleotide sequence ID" value="XM_033738147.1"/>
</dbReference>
<feature type="region of interest" description="Disordered" evidence="4">
    <location>
        <begin position="888"/>
        <end position="936"/>
    </location>
</feature>
<keyword evidence="1" id="KW-0343">GTPase activation</keyword>
<dbReference type="FunFam" id="1.10.8.270:FF:000001">
    <property type="entry name" value="TBC1 domain family member 1"/>
    <property type="match status" value="1"/>
</dbReference>
<evidence type="ECO:0000256" key="1">
    <source>
        <dbReference type="ARBA" id="ARBA00022468"/>
    </source>
</evidence>
<sequence>MDTETLSTPAAGAEEHPYTNVYTSTAVRMSLSSRPSSQHSGSNYSSHSTPDASRPSSLSAQKSLAPDDAMFEEVSLNSRPNSYNAKIAPIKTSFTGKENSHPLIVDTPPRSQSPLGSDYSGSPGKGERSPTTPTMPVSPITPYEARMSINSLNSFDLADVDYGYVSQANQDADTNETPRGKVKANNVERADNAWGSSWALPRQRRPTLTRPSPPARQSTLFDMSKDLPLTPTTPTTDTNTKAEDSTSEEHGREEDTHAYEEEQSYDASAPALNVIDTSSVWRTERFSSLGAPTRVPTWPADDELAELDWSTLDRNEEQEKEDKDVPQGAEDESTRFLLARLEQENAKFAADPKASISKRTGRQRSQTRPPSMAHLKKLVAQDAPSIRYSLVSDVEVPVPDEPPAMTELEFWAALVQDYPSTASRLPTLTATKIRAGIPPPLRGVVWTSMSGARDKDLEEAFETLQHEESPYDGIINKDVGRSFPGVELFRDAEGEGQKMLGRVLRCFSLHDKDIGYCQGLGFLVGPLLMNMGEKDAFCVLVRLMDHYALRPSFLPSLSGLHMRIFQFSNLLKQHMPTLSEHLSSLGVEPAYLSQWFLSCFAVTCPLPMLFRIYDVIFAEGANETVMRVALALFRRNEEKMMASHEFEDVMQLLLGRALWDVYACNADELVDDFTSLGNIITYDRLAELEREFESKSSDAVGQSAGFLPDVQAAASRFLGRLWTPGHTLTPSKGVNASLSPQNTEKTTSTYGYLSRPSAFLRRSPSKTSLGAINDSNSSESSGGGSTSTAPTDADIHDAAARESQADSMSMRSKSESMFTISGSTSAHAQQLSSPPGTKEEELQSEIEDLLMALSEMQREHAQMAAMLQREREERTDDQRVVKKLVSKLSNDEGERKTTVRRSMPPPPRPSSEEVTNVADKRKTLPPGFLTAPVDEGLNTDRPSIVVGEHQSEVEDLVREVQSRLETSARFSASFETRAQLRSALARTREQLATAETQVKDLSERVEFAELSLAERQAEDESLQAEVEELRARVNDDFKEKKKHELQIENLQIQIRMEAKAVEKKLRAAELARTENSSEVPIIRKPTLESPARSRTGSVSSNPGSSAGLRELKLGRRESVSSVASIRSMRSQRQTGDEWPRVSLPPADTPTSPPRSPEPDLTPTTPTILPTLPQTPNLAVPTPSGPYFARRTTSLAAKEVFATPQHEPVPEDALLLELVNAKTAEATARQEVDEMKRSMQMQKRRADETLLELQAAVANAKLEAEKAREEAEKARQEAKMARAEVFDASELSTPMTPAANYPFYQTRTDSAEKSPSPAAGVVYSASPSPSPVEPTEQKDAEAGSAGFAGWSFWSRRNASATKSPGT</sequence>
<feature type="compositionally biased region" description="Polar residues" evidence="4">
    <location>
        <begin position="729"/>
        <end position="751"/>
    </location>
</feature>
<dbReference type="InterPro" id="IPR050302">
    <property type="entry name" value="Rab_GAP_TBC_domain"/>
</dbReference>
<dbReference type="EMBL" id="MU001640">
    <property type="protein sequence ID" value="KAF2480147.1"/>
    <property type="molecule type" value="Genomic_DNA"/>
</dbReference>
<feature type="compositionally biased region" description="Polar residues" evidence="4">
    <location>
        <begin position="49"/>
        <end position="62"/>
    </location>
</feature>
<evidence type="ECO:0000259" key="5">
    <source>
        <dbReference type="PROSITE" id="PS50086"/>
    </source>
</evidence>
<dbReference type="Gene3D" id="1.10.472.80">
    <property type="entry name" value="Ypt/Rab-GAP domain of gyp1p, domain 3"/>
    <property type="match status" value="1"/>
</dbReference>
<name>A0A6A6PLK7_9PEZI</name>
<feature type="region of interest" description="Disordered" evidence="4">
    <location>
        <begin position="1069"/>
        <end position="1178"/>
    </location>
</feature>
<dbReference type="Pfam" id="PF00566">
    <property type="entry name" value="RabGAP-TBC"/>
    <property type="match status" value="1"/>
</dbReference>
<feature type="compositionally biased region" description="Polar residues" evidence="4">
    <location>
        <begin position="1119"/>
        <end position="1133"/>
    </location>
</feature>
<organism evidence="6 7">
    <name type="scientific">Neohortaea acidophila</name>
    <dbReference type="NCBI Taxonomy" id="245834"/>
    <lineage>
        <taxon>Eukaryota</taxon>
        <taxon>Fungi</taxon>
        <taxon>Dikarya</taxon>
        <taxon>Ascomycota</taxon>
        <taxon>Pezizomycotina</taxon>
        <taxon>Dothideomycetes</taxon>
        <taxon>Dothideomycetidae</taxon>
        <taxon>Mycosphaerellales</taxon>
        <taxon>Teratosphaeriaceae</taxon>
        <taxon>Neohortaea</taxon>
    </lineage>
</organism>
<feature type="compositionally biased region" description="Low complexity" evidence="4">
    <location>
        <begin position="36"/>
        <end position="48"/>
    </location>
</feature>
<evidence type="ECO:0000313" key="7">
    <source>
        <dbReference type="Proteomes" id="UP000799767"/>
    </source>
</evidence>
<dbReference type="SUPFAM" id="SSF47923">
    <property type="entry name" value="Ypt/Rab-GAP domain of gyp1p"/>
    <property type="match status" value="2"/>
</dbReference>
<dbReference type="InterPro" id="IPR035969">
    <property type="entry name" value="Rab-GAP_TBC_sf"/>
</dbReference>
<feature type="region of interest" description="Disordered" evidence="4">
    <location>
        <begin position="169"/>
        <end position="272"/>
    </location>
</feature>
<feature type="compositionally biased region" description="Polar residues" evidence="4">
    <location>
        <begin position="765"/>
        <end position="774"/>
    </location>
</feature>
<feature type="domain" description="Rab-GAP TBC" evidence="5">
    <location>
        <begin position="436"/>
        <end position="620"/>
    </location>
</feature>
<feature type="coiled-coil region" evidence="3">
    <location>
        <begin position="1224"/>
        <end position="1283"/>
    </location>
</feature>
<feature type="compositionally biased region" description="Pro residues" evidence="4">
    <location>
        <begin position="1146"/>
        <end position="1155"/>
    </location>
</feature>
<feature type="compositionally biased region" description="Polar residues" evidence="4">
    <location>
        <begin position="1092"/>
        <end position="1104"/>
    </location>
</feature>
<dbReference type="PANTHER" id="PTHR47219">
    <property type="entry name" value="RAB GTPASE-ACTIVATING PROTEIN 1-LIKE"/>
    <property type="match status" value="1"/>
</dbReference>
<feature type="region of interest" description="Disordered" evidence="4">
    <location>
        <begin position="29"/>
        <end position="140"/>
    </location>
</feature>
<feature type="compositionally biased region" description="Basic and acidic residues" evidence="4">
    <location>
        <begin position="793"/>
        <end position="804"/>
    </location>
</feature>
<feature type="compositionally biased region" description="Low complexity" evidence="4">
    <location>
        <begin position="1313"/>
        <end position="1326"/>
    </location>
</feature>
<dbReference type="SMART" id="SM00164">
    <property type="entry name" value="TBC"/>
    <property type="match status" value="1"/>
</dbReference>
<feature type="region of interest" description="Disordered" evidence="4">
    <location>
        <begin position="729"/>
        <end position="841"/>
    </location>
</feature>
<feature type="region of interest" description="Disordered" evidence="4">
    <location>
        <begin position="348"/>
        <end position="371"/>
    </location>
</feature>
<accession>A0A6A6PLK7</accession>
<dbReference type="InterPro" id="IPR000195">
    <property type="entry name" value="Rab-GAP-TBC_dom"/>
</dbReference>
<dbReference type="Gene3D" id="1.10.8.270">
    <property type="entry name" value="putative rabgap domain of human tbc1 domain family member 14 like domains"/>
    <property type="match status" value="1"/>
</dbReference>
<dbReference type="FunFam" id="1.10.472.80:FF:000027">
    <property type="entry name" value="GTPase activating protein (Evi5)"/>
    <property type="match status" value="1"/>
</dbReference>
<gene>
    <name evidence="6" type="ORF">BDY17DRAFT_348729</name>
</gene>
<dbReference type="FunFam" id="1.10.10.750:FF:000003">
    <property type="entry name" value="GTPase activating protein (Evi5)"/>
    <property type="match status" value="1"/>
</dbReference>
<feature type="compositionally biased region" description="Polar residues" evidence="4">
    <location>
        <begin position="75"/>
        <end position="84"/>
    </location>
</feature>
<feature type="compositionally biased region" description="Basic and acidic residues" evidence="4">
    <location>
        <begin position="1109"/>
        <end position="1118"/>
    </location>
</feature>
<dbReference type="PANTHER" id="PTHR47219:SF9">
    <property type="entry name" value="GTPASE ACTIVATING PROTEIN AND CENTROSOME-ASSOCIATED, ISOFORM B"/>
    <property type="match status" value="1"/>
</dbReference>
<evidence type="ECO:0000256" key="2">
    <source>
        <dbReference type="ARBA" id="ARBA00023054"/>
    </source>
</evidence>
<feature type="compositionally biased region" description="Low complexity" evidence="4">
    <location>
        <begin position="1158"/>
        <end position="1177"/>
    </location>
</feature>
<keyword evidence="7" id="KW-1185">Reference proteome</keyword>
<feature type="compositionally biased region" description="Low complexity" evidence="4">
    <location>
        <begin position="226"/>
        <end position="238"/>
    </location>
</feature>
<feature type="compositionally biased region" description="Basic and acidic residues" evidence="4">
    <location>
        <begin position="240"/>
        <end position="260"/>
    </location>
</feature>
<evidence type="ECO:0000256" key="3">
    <source>
        <dbReference type="SAM" id="Coils"/>
    </source>
</evidence>
<feature type="coiled-coil region" evidence="3">
    <location>
        <begin position="977"/>
        <end position="1060"/>
    </location>
</feature>
<dbReference type="Gene3D" id="1.10.10.750">
    <property type="entry name" value="Ypt/Rab-GAP domain of gyp1p, domain 1"/>
    <property type="match status" value="1"/>
</dbReference>
<protein>
    <submittedName>
        <fullName evidence="6">Rab-GTPase-TBC domain-containing protein</fullName>
    </submittedName>
</protein>